<evidence type="ECO:0000313" key="3">
    <source>
        <dbReference type="Proteomes" id="UP000053664"/>
    </source>
</evidence>
<accession>A0A061H999</accession>
<dbReference type="GeneID" id="19317610"/>
<dbReference type="EMBL" id="KE361632">
    <property type="protein sequence ID" value="EPQ29213.1"/>
    <property type="molecule type" value="Genomic_DNA"/>
</dbReference>
<name>A0A061H999_9BASI</name>
<evidence type="ECO:0000256" key="1">
    <source>
        <dbReference type="SAM" id="MobiDB-lite"/>
    </source>
</evidence>
<sequence length="228" mass="25599">MAVAVHAAVDGEIGQQLPFIVRRQHNPEELEETSPRPHAEPEFPPTPARASGMRRGDTIYTGSRRRYDLNTLLESPHRSDNLAQSVVVRHRLDLYRAYRKALAESLGLSEDGSLSPRVTPAVYNGYMRDVPERLARAESLSELMQLPFDDPLLKHVVESVPDARRIWATKGVPVLAAAINRARVQPTVWYPDLSDEGTVAATGAQTTDRSILRRQQRILEEMLGHLRL</sequence>
<feature type="region of interest" description="Disordered" evidence="1">
    <location>
        <begin position="27"/>
        <end position="56"/>
    </location>
</feature>
<proteinExistence type="predicted"/>
<dbReference type="Proteomes" id="UP000053664">
    <property type="component" value="Unassembled WGS sequence"/>
</dbReference>
<evidence type="ECO:0000313" key="2">
    <source>
        <dbReference type="EMBL" id="EPQ29213.1"/>
    </source>
</evidence>
<reference evidence="2 3" key="1">
    <citation type="journal article" date="2013" name="Plant Cell">
        <title>The transition from a phytopathogenic smut ancestor to an anamorphic biocontrol agent deciphered by comparative whole-genome analysis.</title>
        <authorList>
            <person name="Lefebvre F."/>
            <person name="Joly D.L."/>
            <person name="Labbe C."/>
            <person name="Teichmann B."/>
            <person name="Linning R."/>
            <person name="Belzile F."/>
            <person name="Bakkeren G."/>
            <person name="Belanger R.R."/>
        </authorList>
    </citation>
    <scope>NUCLEOTIDE SEQUENCE [LARGE SCALE GENOMIC DNA]</scope>
    <source>
        <strain evidence="2 3">PF-1</strain>
    </source>
</reference>
<dbReference type="AlphaFoldDB" id="A0A061H999"/>
<dbReference type="HOGENOM" id="CLU_1215239_0_0_1"/>
<feature type="compositionally biased region" description="Basic and acidic residues" evidence="1">
    <location>
        <begin position="27"/>
        <end position="41"/>
    </location>
</feature>
<dbReference type="KEGG" id="pfp:PFL1_03500"/>
<dbReference type="RefSeq" id="XP_007879208.1">
    <property type="nucleotide sequence ID" value="XM_007881017.1"/>
</dbReference>
<organism evidence="2 3">
    <name type="scientific">Pseudozyma flocculosa PF-1</name>
    <dbReference type="NCBI Taxonomy" id="1277687"/>
    <lineage>
        <taxon>Eukaryota</taxon>
        <taxon>Fungi</taxon>
        <taxon>Dikarya</taxon>
        <taxon>Basidiomycota</taxon>
        <taxon>Ustilaginomycotina</taxon>
        <taxon>Ustilaginomycetes</taxon>
        <taxon>Ustilaginales</taxon>
        <taxon>Ustilaginaceae</taxon>
        <taxon>Pseudozyma</taxon>
    </lineage>
</organism>
<protein>
    <submittedName>
        <fullName evidence="2">Uncharacterized protein</fullName>
    </submittedName>
</protein>
<gene>
    <name evidence="2" type="ORF">PFL1_03500</name>
</gene>